<dbReference type="PANTHER" id="PTHR45339:SF1">
    <property type="entry name" value="HYBRID SIGNAL TRANSDUCTION HISTIDINE KINASE J"/>
    <property type="match status" value="1"/>
</dbReference>
<organism evidence="16 17">
    <name type="scientific">Hymenobacter aerilatus</name>
    <dbReference type="NCBI Taxonomy" id="2932251"/>
    <lineage>
        <taxon>Bacteria</taxon>
        <taxon>Pseudomonadati</taxon>
        <taxon>Bacteroidota</taxon>
        <taxon>Cytophagia</taxon>
        <taxon>Cytophagales</taxon>
        <taxon>Hymenobacteraceae</taxon>
        <taxon>Hymenobacter</taxon>
    </lineage>
</organism>
<dbReference type="InterPro" id="IPR005467">
    <property type="entry name" value="His_kinase_dom"/>
</dbReference>
<gene>
    <name evidence="16" type="ORF">MUN82_15305</name>
</gene>
<dbReference type="SUPFAM" id="SSF47226">
    <property type="entry name" value="Histidine-containing phosphotransfer domain, HPT domain"/>
    <property type="match status" value="1"/>
</dbReference>
<keyword evidence="4" id="KW-1003">Cell membrane</keyword>
<evidence type="ECO:0000256" key="5">
    <source>
        <dbReference type="ARBA" id="ARBA00022553"/>
    </source>
</evidence>
<proteinExistence type="predicted"/>
<keyword evidence="9" id="KW-1133">Transmembrane helix</keyword>
<dbReference type="InterPro" id="IPR003661">
    <property type="entry name" value="HisK_dim/P_dom"/>
</dbReference>
<keyword evidence="10" id="KW-0902">Two-component regulatory system</keyword>
<dbReference type="GO" id="GO:0000155">
    <property type="term" value="F:phosphorelay sensor kinase activity"/>
    <property type="evidence" value="ECO:0007669"/>
    <property type="project" value="InterPro"/>
</dbReference>
<dbReference type="CDD" id="cd16922">
    <property type="entry name" value="HATPase_EvgS-ArcB-TorS-like"/>
    <property type="match status" value="1"/>
</dbReference>
<evidence type="ECO:0000256" key="7">
    <source>
        <dbReference type="ARBA" id="ARBA00022741"/>
    </source>
</evidence>
<dbReference type="PROSITE" id="PS50109">
    <property type="entry name" value="HIS_KIN"/>
    <property type="match status" value="1"/>
</dbReference>
<dbReference type="InterPro" id="IPR013656">
    <property type="entry name" value="PAS_4"/>
</dbReference>
<dbReference type="InterPro" id="IPR004358">
    <property type="entry name" value="Sig_transdc_His_kin-like_C"/>
</dbReference>
<comment type="subcellular location">
    <subcellularLocation>
        <location evidence="2">Cell membrane</location>
        <topology evidence="2">Multi-pass membrane protein</topology>
    </subcellularLocation>
</comment>
<reference evidence="16 17" key="1">
    <citation type="submission" date="2022-04" db="EMBL/GenBank/DDBJ databases">
        <title>Hymenobacter sp. isolated from the air.</title>
        <authorList>
            <person name="Won M."/>
            <person name="Lee C.-M."/>
            <person name="Woen H.-Y."/>
            <person name="Kwon S.-W."/>
        </authorList>
    </citation>
    <scope>NUCLEOTIDE SEQUENCE [LARGE SCALE GENOMIC DNA]</scope>
    <source>
        <strain evidence="17">5413 J-13</strain>
    </source>
</reference>
<keyword evidence="5 12" id="KW-0597">Phosphoprotein</keyword>
<dbReference type="Gene3D" id="1.10.287.130">
    <property type="match status" value="1"/>
</dbReference>
<dbReference type="Gene3D" id="1.20.120.160">
    <property type="entry name" value="HPT domain"/>
    <property type="match status" value="1"/>
</dbReference>
<dbReference type="SUPFAM" id="SSF52172">
    <property type="entry name" value="CheY-like"/>
    <property type="match status" value="1"/>
</dbReference>
<name>A0A8T9SQF2_9BACT</name>
<dbReference type="SMART" id="SM00388">
    <property type="entry name" value="HisKA"/>
    <property type="match status" value="1"/>
</dbReference>
<keyword evidence="11" id="KW-0472">Membrane</keyword>
<dbReference type="PRINTS" id="PR00344">
    <property type="entry name" value="BCTRLSENSOR"/>
</dbReference>
<evidence type="ECO:0000313" key="17">
    <source>
        <dbReference type="Proteomes" id="UP000829925"/>
    </source>
</evidence>
<dbReference type="CDD" id="cd00082">
    <property type="entry name" value="HisKA"/>
    <property type="match status" value="1"/>
</dbReference>
<dbReference type="InterPro" id="IPR036890">
    <property type="entry name" value="HATPase_C_sf"/>
</dbReference>
<dbReference type="Gene3D" id="3.40.50.2300">
    <property type="match status" value="1"/>
</dbReference>
<dbReference type="KEGG" id="haei:MUN82_15305"/>
<evidence type="ECO:0000256" key="12">
    <source>
        <dbReference type="PROSITE-ProRule" id="PRU00169"/>
    </source>
</evidence>
<evidence type="ECO:0000256" key="4">
    <source>
        <dbReference type="ARBA" id="ARBA00022475"/>
    </source>
</evidence>
<sequence>MTFTSEPVLAPAEAAARIAALEQALQAANERATAAERRLAETVAIGNRATAPGTNQLLYDLPAPVAAHDLHGQLLFCNLAFALLVQRPMASLVDQLLSEVVPTTELPMYLGQVGRPGQPVSGQLPLLPVAGKPPRQLLYRAQRLDPPGQTPYVLLCALDVTEQMQATAELRRSKEKAEASAQAKEAFLANLSHEIRTPMNGVLGMARQLTKTPLDQDQQELLRIIQTSGEHLLAVLNEVLDMTKISSARLELEQMSFDLRESMEVALQPLAVQATEKGLLFHATLLLQREPLPRVMGDAYRLNQVLINLVSNAIKFTPAGGSISVGGYLLSQTDTHLTAGFRVTDTGIGIPENKLDHIFEDFVQAGTDTARRYGGTGLGLGIARALVEQMGGTMQVESQVESGSTFQFTVTLPRAKGVETTPRPVLTDTGALRNRRVLVVEDNGINREVVRRLLQGWGGVVDEAEDGPTALRLHAENQYDAVLMDIQMPGMSGAEATAHIRRHPDPTRAQVPVLALTANAFRSDLDRYLKAGINDCLTKPFKEEEFYHKLVALLQLPSAPYNLAQIYELADGEKTFVQRMVRSFLLHIPPSLHQMQTAAAAEHWAEVARLVHHIKPNLIQFGVASIAQPLQLLIDPPRPGDDDQMCRVAAVQQLVRQVEQVVSELAAEMATVA</sequence>
<evidence type="ECO:0000256" key="1">
    <source>
        <dbReference type="ARBA" id="ARBA00000085"/>
    </source>
</evidence>
<dbReference type="Gene3D" id="3.30.565.10">
    <property type="entry name" value="Histidine kinase-like ATPase, C-terminal domain"/>
    <property type="match status" value="1"/>
</dbReference>
<dbReference type="Pfam" id="PF00072">
    <property type="entry name" value="Response_reg"/>
    <property type="match status" value="1"/>
</dbReference>
<comment type="catalytic activity">
    <reaction evidence="1">
        <text>ATP + protein L-histidine = ADP + protein N-phospho-L-histidine.</text>
        <dbReference type="EC" id="2.7.13.3"/>
    </reaction>
</comment>
<evidence type="ECO:0000256" key="10">
    <source>
        <dbReference type="ARBA" id="ARBA00023012"/>
    </source>
</evidence>
<keyword evidence="13" id="KW-0175">Coiled coil</keyword>
<dbReference type="CDD" id="cd00130">
    <property type="entry name" value="PAS"/>
    <property type="match status" value="1"/>
</dbReference>
<dbReference type="SMART" id="SM00448">
    <property type="entry name" value="REC"/>
    <property type="match status" value="1"/>
</dbReference>
<dbReference type="InterPro" id="IPR035965">
    <property type="entry name" value="PAS-like_dom_sf"/>
</dbReference>
<dbReference type="PANTHER" id="PTHR45339">
    <property type="entry name" value="HYBRID SIGNAL TRANSDUCTION HISTIDINE KINASE J"/>
    <property type="match status" value="1"/>
</dbReference>
<protein>
    <recommendedName>
        <fullName evidence="3">histidine kinase</fullName>
        <ecNumber evidence="3">2.7.13.3</ecNumber>
    </recommendedName>
</protein>
<feature type="domain" description="Histidine kinase" evidence="14">
    <location>
        <begin position="190"/>
        <end position="414"/>
    </location>
</feature>
<evidence type="ECO:0000259" key="15">
    <source>
        <dbReference type="PROSITE" id="PS50110"/>
    </source>
</evidence>
<evidence type="ECO:0000256" key="2">
    <source>
        <dbReference type="ARBA" id="ARBA00004651"/>
    </source>
</evidence>
<dbReference type="InterPro" id="IPR036641">
    <property type="entry name" value="HPT_dom_sf"/>
</dbReference>
<accession>A0A8T9SQF2</accession>
<feature type="domain" description="Response regulatory" evidence="15">
    <location>
        <begin position="436"/>
        <end position="554"/>
    </location>
</feature>
<evidence type="ECO:0000256" key="11">
    <source>
        <dbReference type="ARBA" id="ARBA00023136"/>
    </source>
</evidence>
<dbReference type="EMBL" id="CP095053">
    <property type="protein sequence ID" value="UOR04302.1"/>
    <property type="molecule type" value="Genomic_DNA"/>
</dbReference>
<dbReference type="Pfam" id="PF00512">
    <property type="entry name" value="HisKA"/>
    <property type="match status" value="1"/>
</dbReference>
<dbReference type="EC" id="2.7.13.3" evidence="3"/>
<evidence type="ECO:0000256" key="6">
    <source>
        <dbReference type="ARBA" id="ARBA00022692"/>
    </source>
</evidence>
<dbReference type="RefSeq" id="WP_245091814.1">
    <property type="nucleotide sequence ID" value="NZ_CP095053.1"/>
</dbReference>
<dbReference type="SUPFAM" id="SSF55874">
    <property type="entry name" value="ATPase domain of HSP90 chaperone/DNA topoisomerase II/histidine kinase"/>
    <property type="match status" value="1"/>
</dbReference>
<dbReference type="SMART" id="SM00387">
    <property type="entry name" value="HATPase_c"/>
    <property type="match status" value="1"/>
</dbReference>
<dbReference type="InterPro" id="IPR001789">
    <property type="entry name" value="Sig_transdc_resp-reg_receiver"/>
</dbReference>
<keyword evidence="7" id="KW-0547">Nucleotide-binding</keyword>
<dbReference type="PROSITE" id="PS50110">
    <property type="entry name" value="RESPONSE_REGULATORY"/>
    <property type="match status" value="1"/>
</dbReference>
<dbReference type="GO" id="GO:0005524">
    <property type="term" value="F:ATP binding"/>
    <property type="evidence" value="ECO:0007669"/>
    <property type="project" value="UniProtKB-KW"/>
</dbReference>
<evidence type="ECO:0000256" key="8">
    <source>
        <dbReference type="ARBA" id="ARBA00022840"/>
    </source>
</evidence>
<dbReference type="Proteomes" id="UP000829925">
    <property type="component" value="Chromosome"/>
</dbReference>
<evidence type="ECO:0000256" key="3">
    <source>
        <dbReference type="ARBA" id="ARBA00012438"/>
    </source>
</evidence>
<dbReference type="Gene3D" id="3.30.450.20">
    <property type="entry name" value="PAS domain"/>
    <property type="match status" value="1"/>
</dbReference>
<dbReference type="FunFam" id="3.30.565.10:FF:000010">
    <property type="entry name" value="Sensor histidine kinase RcsC"/>
    <property type="match status" value="1"/>
</dbReference>
<feature type="modified residue" description="4-aspartylphosphate" evidence="12">
    <location>
        <position position="485"/>
    </location>
</feature>
<dbReference type="SUPFAM" id="SSF55785">
    <property type="entry name" value="PYP-like sensor domain (PAS domain)"/>
    <property type="match status" value="1"/>
</dbReference>
<dbReference type="GO" id="GO:0005886">
    <property type="term" value="C:plasma membrane"/>
    <property type="evidence" value="ECO:0007669"/>
    <property type="project" value="UniProtKB-SubCell"/>
</dbReference>
<keyword evidence="17" id="KW-1185">Reference proteome</keyword>
<dbReference type="Pfam" id="PF02518">
    <property type="entry name" value="HATPase_c"/>
    <property type="match status" value="1"/>
</dbReference>
<evidence type="ECO:0000256" key="9">
    <source>
        <dbReference type="ARBA" id="ARBA00022989"/>
    </source>
</evidence>
<dbReference type="SUPFAM" id="SSF47384">
    <property type="entry name" value="Homodimeric domain of signal transducing histidine kinase"/>
    <property type="match status" value="1"/>
</dbReference>
<dbReference type="InterPro" id="IPR000014">
    <property type="entry name" value="PAS"/>
</dbReference>
<dbReference type="AlphaFoldDB" id="A0A8T9SQF2"/>
<feature type="coiled-coil region" evidence="13">
    <location>
        <begin position="18"/>
        <end position="45"/>
    </location>
</feature>
<keyword evidence="8 16" id="KW-0067">ATP-binding</keyword>
<dbReference type="InterPro" id="IPR011006">
    <property type="entry name" value="CheY-like_superfamily"/>
</dbReference>
<evidence type="ECO:0000313" key="16">
    <source>
        <dbReference type="EMBL" id="UOR04302.1"/>
    </source>
</evidence>
<dbReference type="Pfam" id="PF08448">
    <property type="entry name" value="PAS_4"/>
    <property type="match status" value="1"/>
</dbReference>
<dbReference type="CDD" id="cd17546">
    <property type="entry name" value="REC_hyHK_CKI1_RcsC-like"/>
    <property type="match status" value="1"/>
</dbReference>
<dbReference type="InterPro" id="IPR003594">
    <property type="entry name" value="HATPase_dom"/>
</dbReference>
<evidence type="ECO:0000256" key="13">
    <source>
        <dbReference type="SAM" id="Coils"/>
    </source>
</evidence>
<dbReference type="InterPro" id="IPR036097">
    <property type="entry name" value="HisK_dim/P_sf"/>
</dbReference>
<keyword evidence="6" id="KW-0812">Transmembrane</keyword>
<evidence type="ECO:0000259" key="14">
    <source>
        <dbReference type="PROSITE" id="PS50109"/>
    </source>
</evidence>